<dbReference type="EMBL" id="JBHFFA010000005">
    <property type="protein sequence ID" value="KAL2624251.1"/>
    <property type="molecule type" value="Genomic_DNA"/>
</dbReference>
<sequence>MMQKSSLFKGQQKKSAPANRHGKQPYIRKGKQFKTPSKKGKEWEVDKEVTKFIDAANELKAATQASKEGARLRLVKAPKVEATSIKPKNMKKKKAVVDLLAAIICEVY</sequence>
<evidence type="ECO:0000313" key="3">
    <source>
        <dbReference type="Proteomes" id="UP001605036"/>
    </source>
</evidence>
<dbReference type="PANTHER" id="PTHR36769:SF1">
    <property type="entry name" value="2,3-BISPHOSPHOGLYCERATE-DEPENDENT PHOSPHOGLYCERATE MUTASE"/>
    <property type="match status" value="1"/>
</dbReference>
<accession>A0ABD1YBV9</accession>
<dbReference type="AlphaFoldDB" id="A0ABD1YBV9"/>
<name>A0ABD1YBV9_9MARC</name>
<dbReference type="Proteomes" id="UP001605036">
    <property type="component" value="Unassembled WGS sequence"/>
</dbReference>
<dbReference type="PANTHER" id="PTHR36769">
    <property type="entry name" value="2,3-BISPHOSPHOGLYCERATE-DEPENDENT PHOSPHOGLYCERATE MUTASE"/>
    <property type="match status" value="1"/>
</dbReference>
<keyword evidence="3" id="KW-1185">Reference proteome</keyword>
<comment type="caution">
    <text evidence="2">The sequence shown here is derived from an EMBL/GenBank/DDBJ whole genome shotgun (WGS) entry which is preliminary data.</text>
</comment>
<feature type="compositionally biased region" description="Basic residues" evidence="1">
    <location>
        <begin position="20"/>
        <end position="38"/>
    </location>
</feature>
<evidence type="ECO:0000313" key="2">
    <source>
        <dbReference type="EMBL" id="KAL2624251.1"/>
    </source>
</evidence>
<organism evidence="2 3">
    <name type="scientific">Riccia fluitans</name>
    <dbReference type="NCBI Taxonomy" id="41844"/>
    <lineage>
        <taxon>Eukaryota</taxon>
        <taxon>Viridiplantae</taxon>
        <taxon>Streptophyta</taxon>
        <taxon>Embryophyta</taxon>
        <taxon>Marchantiophyta</taxon>
        <taxon>Marchantiopsida</taxon>
        <taxon>Marchantiidae</taxon>
        <taxon>Marchantiales</taxon>
        <taxon>Ricciaceae</taxon>
        <taxon>Riccia</taxon>
    </lineage>
</organism>
<proteinExistence type="predicted"/>
<feature type="region of interest" description="Disordered" evidence="1">
    <location>
        <begin position="1"/>
        <end position="42"/>
    </location>
</feature>
<gene>
    <name evidence="2" type="ORF">R1flu_008496</name>
</gene>
<evidence type="ECO:0000256" key="1">
    <source>
        <dbReference type="SAM" id="MobiDB-lite"/>
    </source>
</evidence>
<protein>
    <submittedName>
        <fullName evidence="2">Uncharacterized protein</fullName>
    </submittedName>
</protein>
<reference evidence="2 3" key="1">
    <citation type="submission" date="2024-09" db="EMBL/GenBank/DDBJ databases">
        <title>Chromosome-scale assembly of Riccia fluitans.</title>
        <authorList>
            <person name="Paukszto L."/>
            <person name="Sawicki J."/>
            <person name="Karawczyk K."/>
            <person name="Piernik-Szablinska J."/>
            <person name="Szczecinska M."/>
            <person name="Mazdziarz M."/>
        </authorList>
    </citation>
    <scope>NUCLEOTIDE SEQUENCE [LARGE SCALE GENOMIC DNA]</scope>
    <source>
        <strain evidence="2">Rf_01</strain>
        <tissue evidence="2">Aerial parts of the thallus</tissue>
    </source>
</reference>